<keyword evidence="2" id="KW-1185">Reference proteome</keyword>
<comment type="caution">
    <text evidence="1">The sequence shown here is derived from an EMBL/GenBank/DDBJ whole genome shotgun (WGS) entry which is preliminary data.</text>
</comment>
<name>A0A926NMJ2_9SPHI</name>
<accession>A0A926NMJ2</accession>
<dbReference type="AlphaFoldDB" id="A0A926NMJ2"/>
<dbReference type="Proteomes" id="UP000619078">
    <property type="component" value="Unassembled WGS sequence"/>
</dbReference>
<dbReference type="EMBL" id="JACWMX010000007">
    <property type="protein sequence ID" value="MBD1394844.1"/>
    <property type="molecule type" value="Genomic_DNA"/>
</dbReference>
<evidence type="ECO:0000313" key="1">
    <source>
        <dbReference type="EMBL" id="MBD1394844.1"/>
    </source>
</evidence>
<sequence length="520" mass="53663">MENVGYGGRSYRFLAAANGSSLGAGNFVIADATAGFSRLVIDPNGYVGIGTTSPADRLDIVGGNMAVYSNNAAAGTNLKVGFGTKTYALLRTTADVDGATSLQSVSNSSTFGALLLNAQGGNVGVGTSAPASRFHVIGSGNTADAVNTIGDQSMTIQANTGSRNQNAGAQLEFAIPANTDGSNLFGQGRIITVAGTATNADATGKMILGTRRNFNKLGTGNQWYYGNDLVIDGAGRVGISTINPAAFLDVGKPMDAQLSSVLGRLSEGNATGNGTFLGVKNYYSQLNGIYSTLSDVKSFAIEHNFGGQTNSSVSFLRGPGWTGGGISISTGTNLERVRITGDGYVGIGTSTPASKLHMITSGNSIDGYTPLSAQSMIVQANTNGRNSAAGAQLEFAIPANTDGTNSYGQGRIITVAGNSNDQDPTGKMMFGTRRYFDKVGSGNQWYYGNDLVIDGTGRIGVGAVNPSALLHVSQTKTADGTYVVQRWDTPSTNYNLQLKQNVVSGVTSWSLDPLSSPEIG</sequence>
<evidence type="ECO:0000313" key="2">
    <source>
        <dbReference type="Proteomes" id="UP000619078"/>
    </source>
</evidence>
<proteinExistence type="predicted"/>
<gene>
    <name evidence="1" type="ORF">IDJ76_17190</name>
</gene>
<reference evidence="1" key="1">
    <citation type="submission" date="2020-09" db="EMBL/GenBank/DDBJ databases">
        <title>Novel species of Mucilaginibacter isolated from a glacier on the Tibetan Plateau.</title>
        <authorList>
            <person name="Liu Q."/>
            <person name="Xin Y.-H."/>
        </authorList>
    </citation>
    <scope>NUCLEOTIDE SEQUENCE</scope>
    <source>
        <strain evidence="1">ZB1P21</strain>
    </source>
</reference>
<organism evidence="1 2">
    <name type="scientific">Mucilaginibacter glaciei</name>
    <dbReference type="NCBI Taxonomy" id="2772109"/>
    <lineage>
        <taxon>Bacteria</taxon>
        <taxon>Pseudomonadati</taxon>
        <taxon>Bacteroidota</taxon>
        <taxon>Sphingobacteriia</taxon>
        <taxon>Sphingobacteriales</taxon>
        <taxon>Sphingobacteriaceae</taxon>
        <taxon>Mucilaginibacter</taxon>
    </lineage>
</organism>
<dbReference type="RefSeq" id="WP_191164850.1">
    <property type="nucleotide sequence ID" value="NZ_JACWMX010000007.1"/>
</dbReference>
<protein>
    <submittedName>
        <fullName evidence="1">Uncharacterized protein</fullName>
    </submittedName>
</protein>